<reference evidence="10" key="1">
    <citation type="journal article" date="2020" name="Fungal Divers.">
        <title>Resolving the Mortierellaceae phylogeny through synthesis of multi-gene phylogenetics and phylogenomics.</title>
        <authorList>
            <person name="Vandepol N."/>
            <person name="Liber J."/>
            <person name="Desiro A."/>
            <person name="Na H."/>
            <person name="Kennedy M."/>
            <person name="Barry K."/>
            <person name="Grigoriev I.V."/>
            <person name="Miller A.N."/>
            <person name="O'Donnell K."/>
            <person name="Stajich J.E."/>
            <person name="Bonito G."/>
        </authorList>
    </citation>
    <scope>NUCLEOTIDE SEQUENCE</scope>
    <source>
        <strain evidence="10">MES-2147</strain>
    </source>
</reference>
<evidence type="ECO:0000313" key="10">
    <source>
        <dbReference type="EMBL" id="KAF9986193.1"/>
    </source>
</evidence>
<evidence type="ECO:0000256" key="5">
    <source>
        <dbReference type="ARBA" id="ARBA00022786"/>
    </source>
</evidence>
<dbReference type="EMBL" id="JAAAHW010003248">
    <property type="protein sequence ID" value="KAF9986193.1"/>
    <property type="molecule type" value="Genomic_DNA"/>
</dbReference>
<dbReference type="OrthoDB" id="289038at2759"/>
<keyword evidence="7" id="KW-0788">Thiol protease</keyword>
<dbReference type="Pfam" id="PF12436">
    <property type="entry name" value="USP7_ICP0_bdg"/>
    <property type="match status" value="1"/>
</dbReference>
<feature type="domain" description="Ubiquitin carboxyl-terminal hydrolase 7 ICP0-binding" evidence="8">
    <location>
        <begin position="1"/>
        <end position="129"/>
    </location>
</feature>
<evidence type="ECO:0000256" key="7">
    <source>
        <dbReference type="ARBA" id="ARBA00022807"/>
    </source>
</evidence>
<evidence type="ECO:0000259" key="8">
    <source>
        <dbReference type="Pfam" id="PF12436"/>
    </source>
</evidence>
<evidence type="ECO:0000256" key="6">
    <source>
        <dbReference type="ARBA" id="ARBA00022801"/>
    </source>
</evidence>
<keyword evidence="5" id="KW-0833">Ubl conjugation pathway</keyword>
<dbReference type="InterPro" id="IPR024729">
    <property type="entry name" value="USP7_ICP0-binding_dom"/>
</dbReference>
<proteinExistence type="inferred from homology"/>
<protein>
    <recommendedName>
        <fullName evidence="3">ubiquitinyl hydrolase 1</fullName>
        <ecNumber evidence="3">3.4.19.12</ecNumber>
    </recommendedName>
</protein>
<sequence>MIEPMKPKMTIQQCELQDGDIIVFQRDLTSKETNELKELNLRVSISQHYEYIANQLIVDFKPKNDQDGSLSSYTIELTKRSTYDQVAVALGTKLGTDPMHIQFTSASYPNGLPKHTIKRSTNMVLHEMLSSGHNHPVVGPNILYYEVLGISIVELESKRLIKVTWLGSTLKDESTHEFLLLKTSCMSAVVDALLSKVKPTLDGSQTLRIFSVMNGRNIRNYVPTDPISITNDMLNLYVEEIPKEEAEAGEGELLLQCFHFQTEVTRTHGIPFKILVKDGEKFAATKARVHARLGINDKEFAKIKFIFCNGSTGRITSVADVFFHQITLFQYTLYAKNNLASTTLTSLAGATGLV</sequence>
<comment type="caution">
    <text evidence="10">The sequence shown here is derived from an EMBL/GenBank/DDBJ whole genome shotgun (WGS) entry which is preliminary data.</text>
</comment>
<evidence type="ECO:0000256" key="1">
    <source>
        <dbReference type="ARBA" id="ARBA00000707"/>
    </source>
</evidence>
<dbReference type="GO" id="GO:0006508">
    <property type="term" value="P:proteolysis"/>
    <property type="evidence" value="ECO:0007669"/>
    <property type="project" value="UniProtKB-KW"/>
</dbReference>
<comment type="similarity">
    <text evidence="2">Belongs to the peptidase C19 family.</text>
</comment>
<dbReference type="Proteomes" id="UP000749646">
    <property type="component" value="Unassembled WGS sequence"/>
</dbReference>
<accession>A0A9P6MB61</accession>
<evidence type="ECO:0000256" key="4">
    <source>
        <dbReference type="ARBA" id="ARBA00022670"/>
    </source>
</evidence>
<evidence type="ECO:0000259" key="9">
    <source>
        <dbReference type="Pfam" id="PF14533"/>
    </source>
</evidence>
<dbReference type="GO" id="GO:0004843">
    <property type="term" value="F:cysteine-type deubiquitinase activity"/>
    <property type="evidence" value="ECO:0007669"/>
    <property type="project" value="UniProtKB-EC"/>
</dbReference>
<evidence type="ECO:0000256" key="2">
    <source>
        <dbReference type="ARBA" id="ARBA00009085"/>
    </source>
</evidence>
<evidence type="ECO:0000256" key="3">
    <source>
        <dbReference type="ARBA" id="ARBA00012759"/>
    </source>
</evidence>
<evidence type="ECO:0000313" key="11">
    <source>
        <dbReference type="Proteomes" id="UP000749646"/>
    </source>
</evidence>
<keyword evidence="6" id="KW-0378">Hydrolase</keyword>
<dbReference type="EC" id="3.4.19.12" evidence="3"/>
<name>A0A9P6MB61_9FUNG</name>
<dbReference type="Gene3D" id="3.10.20.90">
    <property type="entry name" value="Phosphatidylinositol 3-kinase Catalytic Subunit, Chain A, domain 1"/>
    <property type="match status" value="2"/>
</dbReference>
<dbReference type="InterPro" id="IPR029346">
    <property type="entry name" value="USP_C"/>
</dbReference>
<comment type="catalytic activity">
    <reaction evidence="1">
        <text>Thiol-dependent hydrolysis of ester, thioester, amide, peptide and isopeptide bonds formed by the C-terminal Gly of ubiquitin (a 76-residue protein attached to proteins as an intracellular targeting signal).</text>
        <dbReference type="EC" id="3.4.19.12"/>
    </reaction>
</comment>
<keyword evidence="11" id="KW-1185">Reference proteome</keyword>
<gene>
    <name evidence="10" type="ORF">BGZ65_008561</name>
</gene>
<feature type="domain" description="Ubiquitin carboxyl-terminal hydrolase C-terminal" evidence="9">
    <location>
        <begin position="143"/>
        <end position="317"/>
    </location>
</feature>
<organism evidence="10 11">
    <name type="scientific">Modicella reniformis</name>
    <dbReference type="NCBI Taxonomy" id="1440133"/>
    <lineage>
        <taxon>Eukaryota</taxon>
        <taxon>Fungi</taxon>
        <taxon>Fungi incertae sedis</taxon>
        <taxon>Mucoromycota</taxon>
        <taxon>Mortierellomycotina</taxon>
        <taxon>Mortierellomycetes</taxon>
        <taxon>Mortierellales</taxon>
        <taxon>Mortierellaceae</taxon>
        <taxon>Modicella</taxon>
    </lineage>
</organism>
<keyword evidence="4" id="KW-0645">Protease</keyword>
<dbReference type="Pfam" id="PF14533">
    <property type="entry name" value="USP7_C2"/>
    <property type="match status" value="1"/>
</dbReference>
<dbReference type="AlphaFoldDB" id="A0A9P6MB61"/>